<accession>A0A4R1BNL7</accession>
<proteinExistence type="inferred from homology"/>
<name>A0A4R1BNL7_9BACT</name>
<dbReference type="EC" id="3.4.21.89" evidence="3 7"/>
<dbReference type="GO" id="GO:0016020">
    <property type="term" value="C:membrane"/>
    <property type="evidence" value="ECO:0007669"/>
    <property type="project" value="UniProtKB-SubCell"/>
</dbReference>
<evidence type="ECO:0000313" key="9">
    <source>
        <dbReference type="EMBL" id="TCJ19193.1"/>
    </source>
</evidence>
<evidence type="ECO:0000256" key="1">
    <source>
        <dbReference type="ARBA" id="ARBA00000677"/>
    </source>
</evidence>
<evidence type="ECO:0000256" key="5">
    <source>
        <dbReference type="ARBA" id="ARBA00022801"/>
    </source>
</evidence>
<keyword evidence="7" id="KW-0645">Protease</keyword>
<feature type="transmembrane region" description="Helical" evidence="7">
    <location>
        <begin position="83"/>
        <end position="104"/>
    </location>
</feature>
<dbReference type="PANTHER" id="PTHR43390">
    <property type="entry name" value="SIGNAL PEPTIDASE I"/>
    <property type="match status" value="1"/>
</dbReference>
<evidence type="ECO:0000256" key="3">
    <source>
        <dbReference type="ARBA" id="ARBA00013208"/>
    </source>
</evidence>
<keyword evidence="7" id="KW-0472">Membrane</keyword>
<dbReference type="InterPro" id="IPR043739">
    <property type="entry name" value="DUF5684"/>
</dbReference>
<evidence type="ECO:0000256" key="4">
    <source>
        <dbReference type="ARBA" id="ARBA00019232"/>
    </source>
</evidence>
<dbReference type="InterPro" id="IPR036286">
    <property type="entry name" value="LexA/Signal_pep-like_sf"/>
</dbReference>
<evidence type="ECO:0000313" key="10">
    <source>
        <dbReference type="Proteomes" id="UP000295334"/>
    </source>
</evidence>
<comment type="caution">
    <text evidence="7">Lacks conserved residue(s) required for the propagation of feature annotation.</text>
</comment>
<dbReference type="Pfam" id="PF18936">
    <property type="entry name" value="DUF5684"/>
    <property type="match status" value="1"/>
</dbReference>
<dbReference type="InterPro" id="IPR000223">
    <property type="entry name" value="Pept_S26A_signal_pept_1"/>
</dbReference>
<organism evidence="9 10">
    <name type="scientific">Flaviaesturariibacter flavus</name>
    <dbReference type="NCBI Taxonomy" id="2502780"/>
    <lineage>
        <taxon>Bacteria</taxon>
        <taxon>Pseudomonadati</taxon>
        <taxon>Bacteroidota</taxon>
        <taxon>Chitinophagia</taxon>
        <taxon>Chitinophagales</taxon>
        <taxon>Chitinophagaceae</taxon>
        <taxon>Flaviaestuariibacter</taxon>
    </lineage>
</organism>
<feature type="active site" evidence="6">
    <location>
        <position position="158"/>
    </location>
</feature>
<protein>
    <recommendedName>
        <fullName evidence="4 7">Signal peptidase I</fullName>
        <ecNumber evidence="3 7">3.4.21.89</ecNumber>
    </recommendedName>
</protein>
<feature type="transmembrane region" description="Helical" evidence="7">
    <location>
        <begin position="6"/>
        <end position="28"/>
    </location>
</feature>
<dbReference type="SUPFAM" id="SSF51306">
    <property type="entry name" value="LexA/Signal peptidase"/>
    <property type="match status" value="1"/>
</dbReference>
<dbReference type="Proteomes" id="UP000295334">
    <property type="component" value="Unassembled WGS sequence"/>
</dbReference>
<evidence type="ECO:0000259" key="8">
    <source>
        <dbReference type="Pfam" id="PF10502"/>
    </source>
</evidence>
<gene>
    <name evidence="9" type="primary">lepB</name>
    <name evidence="9" type="ORF">EPD60_01895</name>
</gene>
<evidence type="ECO:0000256" key="2">
    <source>
        <dbReference type="ARBA" id="ARBA00009370"/>
    </source>
</evidence>
<evidence type="ECO:0000256" key="7">
    <source>
        <dbReference type="RuleBase" id="RU362042"/>
    </source>
</evidence>
<feature type="active site" evidence="6">
    <location>
        <position position="285"/>
    </location>
</feature>
<keyword evidence="10" id="KW-1185">Reference proteome</keyword>
<keyword evidence="5 7" id="KW-0378">Hydrolase</keyword>
<dbReference type="CDD" id="cd06530">
    <property type="entry name" value="S26_SPase_I"/>
    <property type="match status" value="2"/>
</dbReference>
<dbReference type="NCBIfam" id="TIGR02227">
    <property type="entry name" value="sigpep_I_bact"/>
    <property type="match status" value="1"/>
</dbReference>
<dbReference type="EMBL" id="SJZI01000002">
    <property type="protein sequence ID" value="TCJ19193.1"/>
    <property type="molecule type" value="Genomic_DNA"/>
</dbReference>
<dbReference type="GO" id="GO:0006465">
    <property type="term" value="P:signal peptide processing"/>
    <property type="evidence" value="ECO:0007669"/>
    <property type="project" value="InterPro"/>
</dbReference>
<comment type="catalytic activity">
    <reaction evidence="1 7">
        <text>Cleavage of hydrophobic, N-terminal signal or leader sequences from secreted and periplasmic proteins.</text>
        <dbReference type="EC" id="3.4.21.89"/>
    </reaction>
</comment>
<dbReference type="GO" id="GO:0004252">
    <property type="term" value="F:serine-type endopeptidase activity"/>
    <property type="evidence" value="ECO:0007669"/>
    <property type="project" value="InterPro"/>
</dbReference>
<dbReference type="PRINTS" id="PR00727">
    <property type="entry name" value="LEADERPTASE"/>
</dbReference>
<dbReference type="PANTHER" id="PTHR43390:SF1">
    <property type="entry name" value="CHLOROPLAST PROCESSING PEPTIDASE"/>
    <property type="match status" value="1"/>
</dbReference>
<comment type="subcellular location">
    <subcellularLocation>
        <location evidence="7">Membrane</location>
        <topology evidence="7">Single-pass type II membrane protein</topology>
    </subcellularLocation>
</comment>
<comment type="similarity">
    <text evidence="2 7">Belongs to the peptidase S26 family.</text>
</comment>
<evidence type="ECO:0000256" key="6">
    <source>
        <dbReference type="PIRSR" id="PIRSR600223-1"/>
    </source>
</evidence>
<dbReference type="GO" id="GO:0009003">
    <property type="term" value="F:signal peptidase activity"/>
    <property type="evidence" value="ECO:0007669"/>
    <property type="project" value="UniProtKB-EC"/>
</dbReference>
<feature type="domain" description="Peptidase S26" evidence="8">
    <location>
        <begin position="456"/>
        <end position="500"/>
    </location>
</feature>
<dbReference type="OrthoDB" id="9802919at2"/>
<dbReference type="InterPro" id="IPR019758">
    <property type="entry name" value="Pept_S26A_signal_pept_1_CS"/>
</dbReference>
<feature type="domain" description="Peptidase S26" evidence="8">
    <location>
        <begin position="127"/>
        <end position="330"/>
    </location>
</feature>
<keyword evidence="7" id="KW-0812">Transmembrane</keyword>
<feature type="transmembrane region" description="Helical" evidence="7">
    <location>
        <begin position="58"/>
        <end position="77"/>
    </location>
</feature>
<dbReference type="RefSeq" id="WP_131446278.1">
    <property type="nucleotide sequence ID" value="NZ_SJZI01000002.1"/>
</dbReference>
<dbReference type="InterPro" id="IPR019533">
    <property type="entry name" value="Peptidase_S26"/>
</dbReference>
<keyword evidence="7" id="KW-1133">Transmembrane helix</keyword>
<dbReference type="Pfam" id="PF10502">
    <property type="entry name" value="Peptidase_S26"/>
    <property type="match status" value="2"/>
</dbReference>
<dbReference type="PROSITE" id="PS00761">
    <property type="entry name" value="SPASE_I_3"/>
    <property type="match status" value="1"/>
</dbReference>
<dbReference type="AlphaFoldDB" id="A0A4R1BNL7"/>
<comment type="caution">
    <text evidence="9">The sequence shown here is derived from an EMBL/GenBank/DDBJ whole genome shotgun (WGS) entry which is preliminary data.</text>
</comment>
<reference evidence="9 10" key="1">
    <citation type="submission" date="2019-03" db="EMBL/GenBank/DDBJ databases">
        <authorList>
            <person name="Kim M.K.M."/>
        </authorList>
    </citation>
    <scope>NUCLEOTIDE SEQUENCE [LARGE SCALE GENOMIC DNA]</scope>
    <source>
        <strain evidence="9 10">17J68-12</strain>
    </source>
</reference>
<feature type="transmembrane region" description="Helical" evidence="7">
    <location>
        <begin position="130"/>
        <end position="149"/>
    </location>
</feature>
<sequence>MSLNQILIVYGISLLLFLLPALGLYKLFPKAGVPGWKGLVPLYNTWVMLDIANRRKHWFFWQLLPVVGWFITLGIYIEFVKVYGRFSFASHAATAVTGGAYMVYMANEKHVRYIGPEGVKMYHKPGWREWVDAAVFAIVAATLIRIFVFEAYTIPSGSMEKTLLINDFLFVSKFSYGPRLPNTPLSVPFMHNYLPGSSKRSYSTLIELPYVRWFASPVKRGDVVVFNFPAGDTVINHPEFQSQQPYYDVKRAAENGNKNAQYILADQEQYPIVVHPVDKSDNYIKRCVGVAGDTLEVRAGQVFINGRPSEAPPKSQIKYLVQTNGQQLDEKVARDRYDLDITNAEQVTPRGNNTFEMMLTNRGLEAMQKDGVVRQFRPMLESPATTDSSYWGMVLFPYDKNRKWTIDFYGPVWIPKKGATLTLTPDNYPLYERAIRTYEGNEFYQKDGRFFLNGKETTSYTFKMDYYWMMGDNRHGSQDSRFWGFVPEDRIVGKAWMIWFSYDKGPRWNRLFRIVK</sequence>
<dbReference type="Gene3D" id="2.10.109.10">
    <property type="entry name" value="Umud Fragment, subunit A"/>
    <property type="match status" value="2"/>
</dbReference>